<dbReference type="RefSeq" id="WP_013257508.1">
    <property type="nucleotide sequence ID" value="NC_014365.1"/>
</dbReference>
<dbReference type="PROSITE" id="PS50113">
    <property type="entry name" value="PAC"/>
    <property type="match status" value="2"/>
</dbReference>
<proteinExistence type="predicted"/>
<evidence type="ECO:0000313" key="4">
    <source>
        <dbReference type="Proteomes" id="UP000009047"/>
    </source>
</evidence>
<dbReference type="InterPro" id="IPR001610">
    <property type="entry name" value="PAC"/>
</dbReference>
<reference evidence="3 4" key="1">
    <citation type="journal article" date="2010" name="Stand. Genomic Sci.">
        <title>Complete genome sequence of Desulfarculus baarsii type strain (2st14).</title>
        <authorList>
            <person name="Sun H."/>
            <person name="Spring S."/>
            <person name="Lapidus A."/>
            <person name="Davenport K."/>
            <person name="Del Rio T.G."/>
            <person name="Tice H."/>
            <person name="Nolan M."/>
            <person name="Copeland A."/>
            <person name="Cheng J.F."/>
            <person name="Lucas S."/>
            <person name="Tapia R."/>
            <person name="Goodwin L."/>
            <person name="Pitluck S."/>
            <person name="Ivanova N."/>
            <person name="Pagani I."/>
            <person name="Mavromatis K."/>
            <person name="Ovchinnikova G."/>
            <person name="Pati A."/>
            <person name="Chen A."/>
            <person name="Palaniappan K."/>
            <person name="Hauser L."/>
            <person name="Chang Y.J."/>
            <person name="Jeffries C.D."/>
            <person name="Detter J.C."/>
            <person name="Han C."/>
            <person name="Rohde M."/>
            <person name="Brambilla E."/>
            <person name="Goker M."/>
            <person name="Woyke T."/>
            <person name="Bristow J."/>
            <person name="Eisen J.A."/>
            <person name="Markowitz V."/>
            <person name="Hugenholtz P."/>
            <person name="Kyrpides N.C."/>
            <person name="Klenk H.P."/>
            <person name="Land M."/>
        </authorList>
    </citation>
    <scope>NUCLEOTIDE SEQUENCE [LARGE SCALE GENOMIC DNA]</scope>
    <source>
        <strain evidence="4">ATCC 33931 / DSM 2075 / LMG 7858 / VKM B-1802 / 2st14</strain>
    </source>
</reference>
<sequence>MQDSTVEMERLRARVRELEGQLARAGGPGGGPMDAIGKRMAVFEAILQRAPYGVVIKDADMRFRLVNQRYCELLGLSREELLGKNSAELFPPELARGFDEEDRRVMETQEPLSRTSSVFFGGRHRWLRVHKSPIVDANGLVYGVLAAVMDVTERQVYKLALEESQRRYHQLFETNCAMKMIIDPADGSILDVNQAACAFYGYPRYVLLTMNVGDLCADGRREALERVRRLAEGCPLPLEARHLLASGQTRDVELHHGPVSHGASLYVYVIIHDITARKRAELALRHSEERLELALKGAGMAMWDHNLQSGEIFVDERIQDLLGHNYADVGHDAKFFWSLVLPEDAPLMRQAIDQNLTGQSDSLSCELRLRAAGGDYRWVQVTGRVVARDEAGKPSRMAGTLLDISRRKSAEQERERLIAELQTALAQVRTLSGLLPICSHCKKIRDDQGYWNQLEAYVARHSNAEFTHSICPECAAKLYPEIYARKRGDQAEKP</sequence>
<feature type="domain" description="PAC" evidence="2">
    <location>
        <begin position="363"/>
        <end position="416"/>
    </location>
</feature>
<dbReference type="SMART" id="SM00091">
    <property type="entry name" value="PAS"/>
    <property type="match status" value="3"/>
</dbReference>
<gene>
    <name evidence="3" type="ordered locus">Deba_0681</name>
</gene>
<evidence type="ECO:0000259" key="2">
    <source>
        <dbReference type="PROSITE" id="PS50113"/>
    </source>
</evidence>
<organism evidence="3 4">
    <name type="scientific">Desulfarculus baarsii (strain ATCC 33931 / DSM 2075 / LMG 7858 / VKM B-1802 / 2st14)</name>
    <dbReference type="NCBI Taxonomy" id="644282"/>
    <lineage>
        <taxon>Bacteria</taxon>
        <taxon>Pseudomonadati</taxon>
        <taxon>Thermodesulfobacteriota</taxon>
        <taxon>Desulfarculia</taxon>
        <taxon>Desulfarculales</taxon>
        <taxon>Desulfarculaceae</taxon>
        <taxon>Desulfarculus</taxon>
    </lineage>
</organism>
<dbReference type="CDD" id="cd00130">
    <property type="entry name" value="PAS"/>
    <property type="match status" value="3"/>
</dbReference>
<accession>E1QER7</accession>
<dbReference type="HOGENOM" id="CLU_551780_0_0_7"/>
<dbReference type="Pfam" id="PF08448">
    <property type="entry name" value="PAS_4"/>
    <property type="match status" value="1"/>
</dbReference>
<dbReference type="Proteomes" id="UP000009047">
    <property type="component" value="Chromosome"/>
</dbReference>
<protein>
    <submittedName>
        <fullName evidence="3">PAS/PAC sensor protein</fullName>
    </submittedName>
</protein>
<evidence type="ECO:0000313" key="3">
    <source>
        <dbReference type="EMBL" id="ADK84053.1"/>
    </source>
</evidence>
<dbReference type="NCBIfam" id="TIGR00229">
    <property type="entry name" value="sensory_box"/>
    <property type="match status" value="3"/>
</dbReference>
<dbReference type="InterPro" id="IPR013656">
    <property type="entry name" value="PAS_4"/>
</dbReference>
<dbReference type="PANTHER" id="PTHR44757">
    <property type="entry name" value="DIGUANYLATE CYCLASE DGCP"/>
    <property type="match status" value="1"/>
</dbReference>
<dbReference type="SUPFAM" id="SSF55785">
    <property type="entry name" value="PYP-like sensor domain (PAS domain)"/>
    <property type="match status" value="3"/>
</dbReference>
<dbReference type="AlphaFoldDB" id="E1QER7"/>
<dbReference type="InterPro" id="IPR013655">
    <property type="entry name" value="PAS_fold_3"/>
</dbReference>
<dbReference type="KEGG" id="dbr:Deba_0681"/>
<dbReference type="STRING" id="644282.Deba_0681"/>
<dbReference type="PANTHER" id="PTHR44757:SF2">
    <property type="entry name" value="BIOFILM ARCHITECTURE MAINTENANCE PROTEIN MBAA"/>
    <property type="match status" value="1"/>
</dbReference>
<keyword evidence="4" id="KW-1185">Reference proteome</keyword>
<dbReference type="EMBL" id="CP002085">
    <property type="protein sequence ID" value="ADK84053.1"/>
    <property type="molecule type" value="Genomic_DNA"/>
</dbReference>
<dbReference type="InterPro" id="IPR000700">
    <property type="entry name" value="PAS-assoc_C"/>
</dbReference>
<dbReference type="OrthoDB" id="5503776at2"/>
<name>E1QER7_DESB2</name>
<dbReference type="InterPro" id="IPR052155">
    <property type="entry name" value="Biofilm_reg_signaling"/>
</dbReference>
<feature type="domain" description="PAC" evidence="2">
    <location>
        <begin position="106"/>
        <end position="163"/>
    </location>
</feature>
<dbReference type="InterPro" id="IPR000014">
    <property type="entry name" value="PAS"/>
</dbReference>
<dbReference type="SMART" id="SM00086">
    <property type="entry name" value="PAC"/>
    <property type="match status" value="3"/>
</dbReference>
<dbReference type="Pfam" id="PF08447">
    <property type="entry name" value="PAS_3"/>
    <property type="match status" value="1"/>
</dbReference>
<feature type="domain" description="PAS" evidence="1">
    <location>
        <begin position="39"/>
        <end position="109"/>
    </location>
</feature>
<feature type="domain" description="PAS" evidence="1">
    <location>
        <begin position="287"/>
        <end position="359"/>
    </location>
</feature>
<dbReference type="PROSITE" id="PS50112">
    <property type="entry name" value="PAS"/>
    <property type="match status" value="2"/>
</dbReference>
<evidence type="ECO:0000259" key="1">
    <source>
        <dbReference type="PROSITE" id="PS50112"/>
    </source>
</evidence>
<dbReference type="Gene3D" id="3.30.450.20">
    <property type="entry name" value="PAS domain"/>
    <property type="match status" value="3"/>
</dbReference>
<dbReference type="Pfam" id="PF13426">
    <property type="entry name" value="PAS_9"/>
    <property type="match status" value="1"/>
</dbReference>
<dbReference type="InterPro" id="IPR035965">
    <property type="entry name" value="PAS-like_dom_sf"/>
</dbReference>
<dbReference type="eggNOG" id="COG3829">
    <property type="taxonomic scope" value="Bacteria"/>
</dbReference>